<keyword evidence="1" id="KW-0732">Signal</keyword>
<dbReference type="InterPro" id="IPR046254">
    <property type="entry name" value="DUF6287"/>
</dbReference>
<evidence type="ECO:0000256" key="1">
    <source>
        <dbReference type="SAM" id="SignalP"/>
    </source>
</evidence>
<dbReference type="Pfam" id="PF19804">
    <property type="entry name" value="DUF6287"/>
    <property type="match status" value="1"/>
</dbReference>
<feature type="domain" description="DUF5648" evidence="2">
    <location>
        <begin position="32"/>
        <end position="159"/>
    </location>
</feature>
<protein>
    <submittedName>
        <fullName evidence="4">Uncharacterized protein</fullName>
    </submittedName>
</protein>
<evidence type="ECO:0000259" key="2">
    <source>
        <dbReference type="Pfam" id="PF18885"/>
    </source>
</evidence>
<feature type="domain" description="DUF6287" evidence="3">
    <location>
        <begin position="173"/>
        <end position="198"/>
    </location>
</feature>
<sequence>MKRRFKFVFFVAAFFLGGLSIVQAKTVEASMLHRAYNPNTGEHLYTQNQNEIPFVVSHGWRDEGRAWEAPNNGKEVYRMFNPNFGGDHFYTLNANERDHLKKVGWKFEGVSWRSGGSIPVYRLYNPNAKSGSHHYTVLASERDHLKSVGWRDEGIGFYATNPSNATSSIKELEILKQNYTSLNGTWTNSHGYQITFNNGSIKLSGSEINGRTQFSLNNPIKANNVLFISFNPAPAPNGMQVMVALKGTSPSSGLIGSDGTNRDNDRIIMANNGGTSLFSPNKNGGLADTAYYKK</sequence>
<dbReference type="RefSeq" id="WP_311924927.1">
    <property type="nucleotide sequence ID" value="NZ_JARPYR010000030.1"/>
</dbReference>
<evidence type="ECO:0000313" key="4">
    <source>
        <dbReference type="EMBL" id="MDT2597732.1"/>
    </source>
</evidence>
<organism evidence="4 5">
    <name type="scientific">Enterococcus dongliensis</name>
    <dbReference type="NCBI Taxonomy" id="2559925"/>
    <lineage>
        <taxon>Bacteria</taxon>
        <taxon>Bacillati</taxon>
        <taxon>Bacillota</taxon>
        <taxon>Bacilli</taxon>
        <taxon>Lactobacillales</taxon>
        <taxon>Enterococcaceae</taxon>
        <taxon>Enterococcus</taxon>
    </lineage>
</organism>
<accession>A0ABU3ES89</accession>
<evidence type="ECO:0000313" key="5">
    <source>
        <dbReference type="Proteomes" id="UP001256547"/>
    </source>
</evidence>
<dbReference type="InterPro" id="IPR043708">
    <property type="entry name" value="DUF5648"/>
</dbReference>
<dbReference type="EMBL" id="JARPYR010000030">
    <property type="protein sequence ID" value="MDT2597732.1"/>
    <property type="molecule type" value="Genomic_DNA"/>
</dbReference>
<comment type="caution">
    <text evidence="4">The sequence shown here is derived from an EMBL/GenBank/DDBJ whole genome shotgun (WGS) entry which is preliminary data.</text>
</comment>
<feature type="chain" id="PRO_5046353806" evidence="1">
    <location>
        <begin position="25"/>
        <end position="294"/>
    </location>
</feature>
<dbReference type="Pfam" id="PF18885">
    <property type="entry name" value="DUF5648"/>
    <property type="match status" value="1"/>
</dbReference>
<feature type="signal peptide" evidence="1">
    <location>
        <begin position="1"/>
        <end position="24"/>
    </location>
</feature>
<proteinExistence type="predicted"/>
<dbReference type="Proteomes" id="UP001256547">
    <property type="component" value="Unassembled WGS sequence"/>
</dbReference>
<name>A0ABU3ES89_9ENTE</name>
<gene>
    <name evidence="4" type="ORF">P7D39_12055</name>
</gene>
<keyword evidence="5" id="KW-1185">Reference proteome</keyword>
<reference evidence="4 5" key="1">
    <citation type="submission" date="2023-03" db="EMBL/GenBank/DDBJ databases">
        <authorList>
            <person name="Shen W."/>
            <person name="Cai J."/>
        </authorList>
    </citation>
    <scope>NUCLEOTIDE SEQUENCE [LARGE SCALE GENOMIC DNA]</scope>
    <source>
        <strain evidence="4 5">P72-2</strain>
    </source>
</reference>
<evidence type="ECO:0000259" key="3">
    <source>
        <dbReference type="Pfam" id="PF19804"/>
    </source>
</evidence>